<dbReference type="SUPFAM" id="SSF100879">
    <property type="entry name" value="Lesion bypass DNA polymerase (Y-family), little finger domain"/>
    <property type="match status" value="1"/>
</dbReference>
<dbReference type="GeneID" id="17285882"/>
<evidence type="ECO:0008006" key="12">
    <source>
        <dbReference type="Google" id="ProtNLM"/>
    </source>
</evidence>
<dbReference type="STRING" id="2903.R1G437"/>
<dbReference type="Gene3D" id="3.30.1490.100">
    <property type="entry name" value="DNA polymerase, Y-family, little finger domain"/>
    <property type="match status" value="1"/>
</dbReference>
<dbReference type="AlphaFoldDB" id="A0A0D3KXX4"/>
<dbReference type="InterPro" id="IPR011009">
    <property type="entry name" value="Kinase-like_dom_sf"/>
</dbReference>
<protein>
    <recommendedName>
        <fullName evidence="12">Protein kinase domain-containing protein</fullName>
    </recommendedName>
</protein>
<evidence type="ECO:0000256" key="5">
    <source>
        <dbReference type="ARBA" id="ARBA00023204"/>
    </source>
</evidence>
<dbReference type="PROSITE" id="PS00107">
    <property type="entry name" value="PROTEIN_KINASE_ATP"/>
    <property type="match status" value="1"/>
</dbReference>
<comment type="subcellular location">
    <subcellularLocation>
        <location evidence="1">Nucleus</location>
    </subcellularLocation>
</comment>
<dbReference type="Gene3D" id="3.40.1170.60">
    <property type="match status" value="1"/>
</dbReference>
<dbReference type="InterPro" id="IPR036775">
    <property type="entry name" value="DNA_pol_Y-fam_lit_finger_sf"/>
</dbReference>
<feature type="domain" description="Protein kinase" evidence="8">
    <location>
        <begin position="623"/>
        <end position="724"/>
    </location>
</feature>
<evidence type="ECO:0000256" key="6">
    <source>
        <dbReference type="ARBA" id="ARBA00023242"/>
    </source>
</evidence>
<keyword evidence="5" id="KW-0234">DNA repair</keyword>
<dbReference type="Proteomes" id="UP000013827">
    <property type="component" value="Unassembled WGS sequence"/>
</dbReference>
<sequence>MHLSASGRCVALIDMDCFYCACERALDPSLLGLPMAVVQYNPYENSKSSGGGENIGGVVSLPAQPAAARVAVRDGRVLLPAAQNGSIIAVSYEARERGVTRFFRGREAVAKCPELVLVQVPTSHGKSDMGVYRDFGAKALALIHRTCGEGALTEKARESHTDGGGETAASVDEMYVDLTRPARALLGATSYADVLSEAAAAGTHVAGAEEAEAEAEKGAQPTGMLARNSFRAGHAGQVVRRIGEASAAWWQRTPDEWDEGEIQLAAGAVIVARARAAVSAELGFTCSAGIASNKLLAKLCGGLHKPNQQTLLPRGAVHALLDPLPIDRLRGFGGKLGAILREGRPDLGLPGYATAGELRSGGGAAAARLLRGEWSHPGEEAARAVRMASGCDDDAVRERPLAKQVGACKNFSGARGSVRGPIDSKAGLVEWASQLAEDIAARLAQQREEHGRIATTLVAHVSLDGQAGRSRRSQLRDPSACGIARQGVELLGPLLELRPPTRLGITNFGFSADSFEKEAHPKERGSLQRLFSAAAAAAPSRRTRTSPALTTSVSKSLYTTVRELVENALARSSMRACESIRELPDIEITLQLASGTGTGTGAGGASGGAERGRGKTWLLDSKYVLGEELGRGSSGKVYRALNQGGGSQFVAIKEIPLVGMSAAAARAVESEVELLRNLSHPQIIRFHETIRTEHHLYLVLEYVENGSLASILKTFGRLPEHMLI</sequence>
<accession>A0A0D3KXX4</accession>
<dbReference type="PROSITE" id="PS50173">
    <property type="entry name" value="UMUC"/>
    <property type="match status" value="1"/>
</dbReference>
<name>A0A0D3KXX4_EMIH1</name>
<dbReference type="InterPro" id="IPR000719">
    <property type="entry name" value="Prot_kinase_dom"/>
</dbReference>
<keyword evidence="4" id="KW-0227">DNA damage</keyword>
<keyword evidence="6" id="KW-0539">Nucleus</keyword>
<evidence type="ECO:0000256" key="7">
    <source>
        <dbReference type="PROSITE-ProRule" id="PRU10141"/>
    </source>
</evidence>
<dbReference type="GO" id="GO:0005657">
    <property type="term" value="C:replication fork"/>
    <property type="evidence" value="ECO:0007669"/>
    <property type="project" value="TreeGrafter"/>
</dbReference>
<dbReference type="SUPFAM" id="SSF56112">
    <property type="entry name" value="Protein kinase-like (PK-like)"/>
    <property type="match status" value="1"/>
</dbReference>
<dbReference type="GO" id="GO:0046872">
    <property type="term" value="F:metal ion binding"/>
    <property type="evidence" value="ECO:0007669"/>
    <property type="project" value="UniProtKB-KW"/>
</dbReference>
<evidence type="ECO:0000259" key="8">
    <source>
        <dbReference type="PROSITE" id="PS50011"/>
    </source>
</evidence>
<dbReference type="GO" id="GO:0005634">
    <property type="term" value="C:nucleus"/>
    <property type="evidence" value="ECO:0007669"/>
    <property type="project" value="UniProtKB-SubCell"/>
</dbReference>
<dbReference type="Gene3D" id="1.10.510.10">
    <property type="entry name" value="Transferase(Phosphotransferase) domain 1"/>
    <property type="match status" value="1"/>
</dbReference>
<dbReference type="GO" id="GO:0042276">
    <property type="term" value="P:error-prone translesion synthesis"/>
    <property type="evidence" value="ECO:0007669"/>
    <property type="project" value="TreeGrafter"/>
</dbReference>
<keyword evidence="2" id="KW-0808">Transferase</keyword>
<dbReference type="GO" id="GO:0035861">
    <property type="term" value="C:site of double-strand break"/>
    <property type="evidence" value="ECO:0007669"/>
    <property type="project" value="TreeGrafter"/>
</dbReference>
<dbReference type="SMART" id="SM00220">
    <property type="entry name" value="S_TKc"/>
    <property type="match status" value="1"/>
</dbReference>
<keyword evidence="7" id="KW-0547">Nucleotide-binding</keyword>
<evidence type="ECO:0000256" key="2">
    <source>
        <dbReference type="ARBA" id="ARBA00022679"/>
    </source>
</evidence>
<dbReference type="KEGG" id="ehx:EMIHUDRAFT_471366"/>
<keyword evidence="7" id="KW-0067">ATP-binding</keyword>
<evidence type="ECO:0000256" key="4">
    <source>
        <dbReference type="ARBA" id="ARBA00022763"/>
    </source>
</evidence>
<feature type="binding site" evidence="7">
    <location>
        <position position="653"/>
    </location>
    <ligand>
        <name>ATP</name>
        <dbReference type="ChEBI" id="CHEBI:30616"/>
    </ligand>
</feature>
<proteinExistence type="predicted"/>
<dbReference type="GO" id="GO:0004672">
    <property type="term" value="F:protein kinase activity"/>
    <property type="evidence" value="ECO:0007669"/>
    <property type="project" value="InterPro"/>
</dbReference>
<dbReference type="InterPro" id="IPR017441">
    <property type="entry name" value="Protein_kinase_ATP_BS"/>
</dbReference>
<keyword evidence="3" id="KW-0479">Metal-binding</keyword>
<dbReference type="HOGENOM" id="CLU_012348_7_0_1"/>
<dbReference type="InterPro" id="IPR043502">
    <property type="entry name" value="DNA/RNA_pol_sf"/>
</dbReference>
<dbReference type="PROSITE" id="PS50011">
    <property type="entry name" value="PROTEIN_KINASE_DOM"/>
    <property type="match status" value="1"/>
</dbReference>
<dbReference type="GO" id="GO:0009314">
    <property type="term" value="P:response to radiation"/>
    <property type="evidence" value="ECO:0007669"/>
    <property type="project" value="TreeGrafter"/>
</dbReference>
<evidence type="ECO:0000256" key="3">
    <source>
        <dbReference type="ARBA" id="ARBA00022723"/>
    </source>
</evidence>
<evidence type="ECO:0000256" key="1">
    <source>
        <dbReference type="ARBA" id="ARBA00004123"/>
    </source>
</evidence>
<evidence type="ECO:0000313" key="11">
    <source>
        <dbReference type="Proteomes" id="UP000013827"/>
    </source>
</evidence>
<dbReference type="GO" id="GO:0003684">
    <property type="term" value="F:damaged DNA binding"/>
    <property type="evidence" value="ECO:0007669"/>
    <property type="project" value="InterPro"/>
</dbReference>
<dbReference type="PANTHER" id="PTHR45873:SF1">
    <property type="entry name" value="DNA POLYMERASE ETA"/>
    <property type="match status" value="1"/>
</dbReference>
<dbReference type="EnsemblProtists" id="EOD40609">
    <property type="protein sequence ID" value="EOD40609"/>
    <property type="gene ID" value="EMIHUDRAFT_471366"/>
</dbReference>
<dbReference type="InterPro" id="IPR052230">
    <property type="entry name" value="DNA_polymerase_eta"/>
</dbReference>
<dbReference type="eggNOG" id="KOG2095">
    <property type="taxonomic scope" value="Eukaryota"/>
</dbReference>
<dbReference type="PaxDb" id="2903-EOD40609"/>
<dbReference type="Pfam" id="PF00069">
    <property type="entry name" value="Pkinase"/>
    <property type="match status" value="1"/>
</dbReference>
<dbReference type="GO" id="GO:0003887">
    <property type="term" value="F:DNA-directed DNA polymerase activity"/>
    <property type="evidence" value="ECO:0007669"/>
    <property type="project" value="TreeGrafter"/>
</dbReference>
<evidence type="ECO:0000259" key="9">
    <source>
        <dbReference type="PROSITE" id="PS50173"/>
    </source>
</evidence>
<dbReference type="PANTHER" id="PTHR45873">
    <property type="entry name" value="DNA POLYMERASE ETA"/>
    <property type="match status" value="1"/>
</dbReference>
<dbReference type="SUPFAM" id="SSF56672">
    <property type="entry name" value="DNA/RNA polymerases"/>
    <property type="match status" value="1"/>
</dbReference>
<dbReference type="Gene3D" id="3.30.70.270">
    <property type="match status" value="1"/>
</dbReference>
<reference evidence="11" key="1">
    <citation type="journal article" date="2013" name="Nature">
        <title>Pan genome of the phytoplankton Emiliania underpins its global distribution.</title>
        <authorList>
            <person name="Read B.A."/>
            <person name="Kegel J."/>
            <person name="Klute M.J."/>
            <person name="Kuo A."/>
            <person name="Lefebvre S.C."/>
            <person name="Maumus F."/>
            <person name="Mayer C."/>
            <person name="Miller J."/>
            <person name="Monier A."/>
            <person name="Salamov A."/>
            <person name="Young J."/>
            <person name="Aguilar M."/>
            <person name="Claverie J.M."/>
            <person name="Frickenhaus S."/>
            <person name="Gonzalez K."/>
            <person name="Herman E.K."/>
            <person name="Lin Y.C."/>
            <person name="Napier J."/>
            <person name="Ogata H."/>
            <person name="Sarno A.F."/>
            <person name="Shmutz J."/>
            <person name="Schroeder D."/>
            <person name="de Vargas C."/>
            <person name="Verret F."/>
            <person name="von Dassow P."/>
            <person name="Valentin K."/>
            <person name="Van de Peer Y."/>
            <person name="Wheeler G."/>
            <person name="Dacks J.B."/>
            <person name="Delwiche C.F."/>
            <person name="Dyhrman S.T."/>
            <person name="Glockner G."/>
            <person name="John U."/>
            <person name="Richards T."/>
            <person name="Worden A.Z."/>
            <person name="Zhang X."/>
            <person name="Grigoriev I.V."/>
            <person name="Allen A.E."/>
            <person name="Bidle K."/>
            <person name="Borodovsky M."/>
            <person name="Bowler C."/>
            <person name="Brownlee C."/>
            <person name="Cock J.M."/>
            <person name="Elias M."/>
            <person name="Gladyshev V.N."/>
            <person name="Groth M."/>
            <person name="Guda C."/>
            <person name="Hadaegh A."/>
            <person name="Iglesias-Rodriguez M.D."/>
            <person name="Jenkins J."/>
            <person name="Jones B.M."/>
            <person name="Lawson T."/>
            <person name="Leese F."/>
            <person name="Lindquist E."/>
            <person name="Lobanov A."/>
            <person name="Lomsadze A."/>
            <person name="Malik S.B."/>
            <person name="Marsh M.E."/>
            <person name="Mackinder L."/>
            <person name="Mock T."/>
            <person name="Mueller-Roeber B."/>
            <person name="Pagarete A."/>
            <person name="Parker M."/>
            <person name="Probert I."/>
            <person name="Quesneville H."/>
            <person name="Raines C."/>
            <person name="Rensing S.A."/>
            <person name="Riano-Pachon D.M."/>
            <person name="Richier S."/>
            <person name="Rokitta S."/>
            <person name="Shiraiwa Y."/>
            <person name="Soanes D.M."/>
            <person name="van der Giezen M."/>
            <person name="Wahlund T.M."/>
            <person name="Williams B."/>
            <person name="Wilson W."/>
            <person name="Wolfe G."/>
            <person name="Wurch L.L."/>
        </authorList>
    </citation>
    <scope>NUCLEOTIDE SEQUENCE</scope>
</reference>
<dbReference type="InterPro" id="IPR001126">
    <property type="entry name" value="UmuC"/>
</dbReference>
<dbReference type="Pfam" id="PF00817">
    <property type="entry name" value="IMS"/>
    <property type="match status" value="1"/>
</dbReference>
<dbReference type="eggNOG" id="KOG0198">
    <property type="taxonomic scope" value="Eukaryota"/>
</dbReference>
<feature type="domain" description="UmuC" evidence="9">
    <location>
        <begin position="10"/>
        <end position="333"/>
    </location>
</feature>
<reference evidence="10" key="2">
    <citation type="submission" date="2024-10" db="UniProtKB">
        <authorList>
            <consortium name="EnsemblProtists"/>
        </authorList>
    </citation>
    <scope>IDENTIFICATION</scope>
</reference>
<dbReference type="InterPro" id="IPR043128">
    <property type="entry name" value="Rev_trsase/Diguanyl_cyclase"/>
</dbReference>
<dbReference type="RefSeq" id="XP_005793038.1">
    <property type="nucleotide sequence ID" value="XM_005792981.1"/>
</dbReference>
<dbReference type="GO" id="GO:0005524">
    <property type="term" value="F:ATP binding"/>
    <property type="evidence" value="ECO:0007669"/>
    <property type="project" value="UniProtKB-UniRule"/>
</dbReference>
<organism evidence="10 11">
    <name type="scientific">Emiliania huxleyi (strain CCMP1516)</name>
    <dbReference type="NCBI Taxonomy" id="280463"/>
    <lineage>
        <taxon>Eukaryota</taxon>
        <taxon>Haptista</taxon>
        <taxon>Haptophyta</taxon>
        <taxon>Prymnesiophyceae</taxon>
        <taxon>Isochrysidales</taxon>
        <taxon>Noelaerhabdaceae</taxon>
        <taxon>Emiliania</taxon>
    </lineage>
</organism>
<keyword evidence="11" id="KW-1185">Reference proteome</keyword>
<evidence type="ECO:0000313" key="10">
    <source>
        <dbReference type="EnsemblProtists" id="EOD40609"/>
    </source>
</evidence>
<dbReference type="GO" id="GO:0006281">
    <property type="term" value="P:DNA repair"/>
    <property type="evidence" value="ECO:0007669"/>
    <property type="project" value="UniProtKB-KW"/>
</dbReference>